<accession>A0A0A0Q3M7</accession>
<dbReference type="Pfam" id="PF21560">
    <property type="entry name" value="Gp34_2nd"/>
    <property type="match status" value="1"/>
</dbReference>
<gene>
    <name evidence="2" type="ORF">PM2_270</name>
</gene>
<protein>
    <submittedName>
        <fullName evidence="2">Long tail fiber proximal subunit</fullName>
    </submittedName>
</protein>
<evidence type="ECO:0000259" key="1">
    <source>
        <dbReference type="Pfam" id="PF21560"/>
    </source>
</evidence>
<dbReference type="RefSeq" id="YP_009211691.1">
    <property type="nucleotide sequence ID" value="NC_028940.1"/>
</dbReference>
<sequence length="1242" mass="135251">MADLLKPAFRATSGLDAAGEKVINVAKADFDVLSDGVNVDFFIEENTIQQYDPTRGYKEDFAVIYDNRMWISNSEIIKPSGPFASILWRAVRTDPKWIEVTQPVYSLKSGDYVTINSNQRSSDLSLPSDPQDGDYIVVKDIGNNAGYNRQRIIATAQSIIRWGSARSEVLLSKPLSYNIMVFSNRQWQFYETAQEDRGTVITSSSGVFRAQAGDNILRRYTNAEPVRLTLPKYANQGDIIRSVDIDGLGPTYHLIISTFDTTSSIGTVGTHEIEFRTSSDGFLVYDELNKLWVVWDADIKTRLRIIKDDVVLRPNESIMVFGENNAISQTINITLPTSVAIGDTVKIALNYIRKMQTVIIKASPGDEIATDINLLQFPKRSEYPPDAEWVYVTELSFNGDISYTPVVEFSYIENDGKSCWVVAQNVPTIEQVDPKDNNTRKRLGVISLASQAEANVDFENSPLRQQAITPETLANRTATETRRGIARIANTGQVNQDTTFNFQDDIIITPKKLNERTATETRRGVAEISTQAETNAGIDDTTIITPKKLEARRATENMAGIAPLVSTVNTTMAPSRGNPGTNSYDYNEATKIVTPKAMFQAKATNTSQGGVYLALQSEVIAGVTQSGFPNAVVTPETLHAKTSTDSRIGLIEIATQAETDAGTDYTRAVTPKTLNDRKSSEVLTGIARIATQVEFDAGSLDTVISTPLKVKTHFNNSSRTSVVSDSGLVETGTLWDHYTLNIQEASITQRGTLKLSTQAQVDSGTDDTTAITPLKLQRKKSTESTEGIIQLSTQAEVIAGTVSNKAFSPLHYKYIVQQEKSWEATPSRRGYVKLTENALTWAGDNVNGSVANQETFEKTGYAVSPYEMNKALSHYLPIGAKAVDSDKLDGLDSLQFIRRDINQTVDGSLTLTKSTQFQAAITSTSTAVFSGSVTGAGLVSTNGSLSINNGTNTWGITAANNGTTLVLGNSLTLNSNGNASVTGNISSNASIEAKNSYILNGKTIASTITRTPNTLILGDNTQNTVIKTLDASNLVVSDVADYKVLTEKNAKDIVGTNFVKKEGDTMGGKLTVNAPVLPKISETLAMAPLTSANIGFWGAEIVSASIYNTLPGYAVPVMEMSGGQQTGFVDHYEYVKAPGLMTCSGTSIDYIYRTWSPRPQIAQDNHNANTQYISIWDAARGVWGSWGRVYTNSAPPTASEIGAVTNSGSAFDNLTIRDWLQIGNVRIEPDESTQTVKFTWVE</sequence>
<dbReference type="GeneID" id="26638163"/>
<organism evidence="2 3">
    <name type="scientific">Pectobacterium bacteriophage PM2</name>
    <dbReference type="NCBI Taxonomy" id="1429794"/>
    <lineage>
        <taxon>Viruses</taxon>
        <taxon>Duplodnaviria</taxon>
        <taxon>Heunggongvirae</taxon>
        <taxon>Uroviricota</taxon>
        <taxon>Caudoviricetes</taxon>
        <taxon>Pantevenvirales</taxon>
        <taxon>Straboviridae</taxon>
        <taxon>Tevenvirinae</taxon>
        <taxon>Mosugukvirus</taxon>
        <taxon>Mosugukvirus pm2</taxon>
    </lineage>
</organism>
<keyword evidence="3" id="KW-1185">Reference proteome</keyword>
<dbReference type="InterPro" id="IPR048391">
    <property type="entry name" value="Gp34_dom"/>
</dbReference>
<dbReference type="Proteomes" id="UP000030739">
    <property type="component" value="Segment"/>
</dbReference>
<evidence type="ECO:0000313" key="2">
    <source>
        <dbReference type="EMBL" id="AHY25232.1"/>
    </source>
</evidence>
<feature type="domain" description="Long-tail fiber proximal subunit" evidence="1">
    <location>
        <begin position="1090"/>
        <end position="1190"/>
    </location>
</feature>
<evidence type="ECO:0000313" key="3">
    <source>
        <dbReference type="Proteomes" id="UP000030739"/>
    </source>
</evidence>
<name>A0A0A0Q3M7_9CAUD</name>
<dbReference type="EMBL" id="KF835987">
    <property type="protein sequence ID" value="AHY25232.1"/>
    <property type="molecule type" value="Genomic_DNA"/>
</dbReference>
<dbReference type="KEGG" id="vg:26638163"/>
<reference evidence="2 3" key="1">
    <citation type="journal article" date="2015" name="Plant Pathol. J.">
        <title>Isolation and Genomic Characterization of the T4-Like Bacteriophage PM2 Infecting Pectobacterium carotovorum subsp. carotovorum.</title>
        <authorList>
            <person name="Lim J.A."/>
            <person name="Lee D.H."/>
            <person name="Heu S."/>
        </authorList>
    </citation>
    <scope>NUCLEOTIDE SEQUENCE [LARGE SCALE GENOMIC DNA]</scope>
</reference>
<proteinExistence type="predicted"/>